<feature type="region of interest" description="Disordered" evidence="1">
    <location>
        <begin position="1"/>
        <end position="95"/>
    </location>
</feature>
<keyword evidence="3" id="KW-1185">Reference proteome</keyword>
<gene>
    <name evidence="2" type="ORF">G6F64_015369</name>
</gene>
<organism evidence="2 3">
    <name type="scientific">Rhizopus oryzae</name>
    <name type="common">Mucormycosis agent</name>
    <name type="synonym">Rhizopus arrhizus var. delemar</name>
    <dbReference type="NCBI Taxonomy" id="64495"/>
    <lineage>
        <taxon>Eukaryota</taxon>
        <taxon>Fungi</taxon>
        <taxon>Fungi incertae sedis</taxon>
        <taxon>Mucoromycota</taxon>
        <taxon>Mucoromycotina</taxon>
        <taxon>Mucoromycetes</taxon>
        <taxon>Mucorales</taxon>
        <taxon>Mucorineae</taxon>
        <taxon>Rhizopodaceae</taxon>
        <taxon>Rhizopus</taxon>
    </lineage>
</organism>
<comment type="caution">
    <text evidence="2">The sequence shown here is derived from an EMBL/GenBank/DDBJ whole genome shotgun (WGS) entry which is preliminary data.</text>
</comment>
<dbReference type="EMBL" id="JAANQT010013129">
    <property type="protein sequence ID" value="KAG1273352.1"/>
    <property type="molecule type" value="Genomic_DNA"/>
</dbReference>
<dbReference type="AlphaFoldDB" id="A0A9P6WRM3"/>
<accession>A0A9P6WRM3</accession>
<sequence>MPCPCVRPRPVRATTAATGHSADAPAAGSARRAHYASCRAGARGPPAPAAGPRRRPDNRCAAIRPGCADWPTTASGAERPDRFRPDPGTAAPCGS</sequence>
<dbReference type="Proteomes" id="UP000716291">
    <property type="component" value="Unassembled WGS sequence"/>
</dbReference>
<evidence type="ECO:0000313" key="2">
    <source>
        <dbReference type="EMBL" id="KAG1273352.1"/>
    </source>
</evidence>
<proteinExistence type="predicted"/>
<reference evidence="2" key="1">
    <citation type="journal article" date="2020" name="Microb. Genom.">
        <title>Genetic diversity of clinical and environmental Mucorales isolates obtained from an investigation of mucormycosis cases among solid organ transplant recipients.</title>
        <authorList>
            <person name="Nguyen M.H."/>
            <person name="Kaul D."/>
            <person name="Muto C."/>
            <person name="Cheng S.J."/>
            <person name="Richter R.A."/>
            <person name="Bruno V.M."/>
            <person name="Liu G."/>
            <person name="Beyhan S."/>
            <person name="Sundermann A.J."/>
            <person name="Mounaud S."/>
            <person name="Pasculle A.W."/>
            <person name="Nierman W.C."/>
            <person name="Driscoll E."/>
            <person name="Cumbie R."/>
            <person name="Clancy C.J."/>
            <person name="Dupont C.L."/>
        </authorList>
    </citation>
    <scope>NUCLEOTIDE SEQUENCE</scope>
    <source>
        <strain evidence="2">GL11</strain>
    </source>
</reference>
<feature type="compositionally biased region" description="Low complexity" evidence="1">
    <location>
        <begin position="19"/>
        <end position="44"/>
    </location>
</feature>
<name>A0A9P6WRM3_RHIOR</name>
<evidence type="ECO:0000313" key="3">
    <source>
        <dbReference type="Proteomes" id="UP000716291"/>
    </source>
</evidence>
<evidence type="ECO:0000256" key="1">
    <source>
        <dbReference type="SAM" id="MobiDB-lite"/>
    </source>
</evidence>
<protein>
    <submittedName>
        <fullName evidence="2">Uncharacterized protein</fullName>
    </submittedName>
</protein>